<dbReference type="PANTHER" id="PTHR46609:SF6">
    <property type="entry name" value="EXONUCLEASE, PHAGE-TYPE_RECB, C-TERMINAL DOMAIN-CONTAINING PROTEIN-RELATED"/>
    <property type="match status" value="1"/>
</dbReference>
<gene>
    <name evidence="3" type="ORF">LCGC14_0371170</name>
</gene>
<proteinExistence type="predicted"/>
<dbReference type="InterPro" id="IPR011604">
    <property type="entry name" value="PDDEXK-like_dom_sf"/>
</dbReference>
<name>A0A0F9VSJ8_9ZZZZ</name>
<dbReference type="CDD" id="cd22343">
    <property type="entry name" value="PDDEXK_lambda_exonuclease-like"/>
    <property type="match status" value="1"/>
</dbReference>
<dbReference type="EMBL" id="LAZR01000296">
    <property type="protein sequence ID" value="KKN76431.1"/>
    <property type="molecule type" value="Genomic_DNA"/>
</dbReference>
<evidence type="ECO:0000313" key="3">
    <source>
        <dbReference type="EMBL" id="KKN76431.1"/>
    </source>
</evidence>
<feature type="domain" description="YqaJ viral recombinase" evidence="2">
    <location>
        <begin position="19"/>
        <end position="193"/>
    </location>
</feature>
<dbReference type="AlphaFoldDB" id="A0A0F9VSJ8"/>
<reference evidence="3" key="1">
    <citation type="journal article" date="2015" name="Nature">
        <title>Complex archaea that bridge the gap between prokaryotes and eukaryotes.</title>
        <authorList>
            <person name="Spang A."/>
            <person name="Saw J.H."/>
            <person name="Jorgensen S.L."/>
            <person name="Zaremba-Niedzwiedzka K."/>
            <person name="Martijn J."/>
            <person name="Lind A.E."/>
            <person name="van Eijk R."/>
            <person name="Schleper C."/>
            <person name="Guy L."/>
            <person name="Ettema T.J."/>
        </authorList>
    </citation>
    <scope>NUCLEOTIDE SEQUENCE</scope>
</reference>
<dbReference type="Pfam" id="PF09588">
    <property type="entry name" value="YqaJ"/>
    <property type="match status" value="1"/>
</dbReference>
<protein>
    <recommendedName>
        <fullName evidence="2">YqaJ viral recombinase domain-containing protein</fullName>
    </recommendedName>
</protein>
<comment type="caution">
    <text evidence="3">The sequence shown here is derived from an EMBL/GenBank/DDBJ whole genome shotgun (WGS) entry which is preliminary data.</text>
</comment>
<sequence>MDFLDLEIAKAKDQQTDNWFEERKGRLTSSRYVDMMSMRAPGTKTRRARLKKQLDKKEITQKAYNAEISDCVAIENAARFGDGCMTYIYEKVAEILTNSYHIKTSQATDWGLDYEQEAQDFYEKKTDNQVTQVGFITYGDYAGGSPDGLINDDGIIEIKCPFNPANYARVLITKEVPKQDIFQLQGNLMATDRKYCDFISYDPRVVEKSLRMVVIRVRRNEEIIEAIKDRIKEVVEKLHQIIKEIK</sequence>
<dbReference type="InterPro" id="IPR011335">
    <property type="entry name" value="Restrct_endonuc-II-like"/>
</dbReference>
<dbReference type="Gene3D" id="3.90.320.10">
    <property type="match status" value="1"/>
</dbReference>
<evidence type="ECO:0000256" key="1">
    <source>
        <dbReference type="SAM" id="Coils"/>
    </source>
</evidence>
<dbReference type="InterPro" id="IPR051703">
    <property type="entry name" value="NF-kappa-B_Signaling_Reg"/>
</dbReference>
<accession>A0A0F9VSJ8</accession>
<dbReference type="SUPFAM" id="SSF52980">
    <property type="entry name" value="Restriction endonuclease-like"/>
    <property type="match status" value="1"/>
</dbReference>
<keyword evidence="1" id="KW-0175">Coiled coil</keyword>
<dbReference type="PANTHER" id="PTHR46609">
    <property type="entry name" value="EXONUCLEASE, PHAGE-TYPE/RECB, C-TERMINAL DOMAIN-CONTAINING PROTEIN"/>
    <property type="match status" value="1"/>
</dbReference>
<feature type="coiled-coil region" evidence="1">
    <location>
        <begin position="217"/>
        <end position="244"/>
    </location>
</feature>
<dbReference type="InterPro" id="IPR019080">
    <property type="entry name" value="YqaJ_viral_recombinase"/>
</dbReference>
<organism evidence="3">
    <name type="scientific">marine sediment metagenome</name>
    <dbReference type="NCBI Taxonomy" id="412755"/>
    <lineage>
        <taxon>unclassified sequences</taxon>
        <taxon>metagenomes</taxon>
        <taxon>ecological metagenomes</taxon>
    </lineage>
</organism>
<evidence type="ECO:0000259" key="2">
    <source>
        <dbReference type="Pfam" id="PF09588"/>
    </source>
</evidence>